<dbReference type="AlphaFoldDB" id="K1S1R2"/>
<dbReference type="HOGENOM" id="CLU_2111213_0_0_1"/>
<sequence>MAGDNKNFVFSQPVEMEVNKQNKTEKEQPNKKEYDVLHVKAMFEGKDMAECFAVIYINHNKSNECVREEILGIKTNIAEIEASLQGANEDISDIHKKIIPEIKESVSSEKKSDSN</sequence>
<dbReference type="EMBL" id="JH816011">
    <property type="protein sequence ID" value="EKC41226.1"/>
    <property type="molecule type" value="Genomic_DNA"/>
</dbReference>
<dbReference type="InParanoid" id="K1S1R2"/>
<protein>
    <submittedName>
        <fullName evidence="1">Uncharacterized protein</fullName>
    </submittedName>
</protein>
<accession>K1S1R2</accession>
<reference evidence="1" key="1">
    <citation type="journal article" date="2012" name="Nature">
        <title>The oyster genome reveals stress adaptation and complexity of shell formation.</title>
        <authorList>
            <person name="Zhang G."/>
            <person name="Fang X."/>
            <person name="Guo X."/>
            <person name="Li L."/>
            <person name="Luo R."/>
            <person name="Xu F."/>
            <person name="Yang P."/>
            <person name="Zhang L."/>
            <person name="Wang X."/>
            <person name="Qi H."/>
            <person name="Xiong Z."/>
            <person name="Que H."/>
            <person name="Xie Y."/>
            <person name="Holland P.W."/>
            <person name="Paps J."/>
            <person name="Zhu Y."/>
            <person name="Wu F."/>
            <person name="Chen Y."/>
            <person name="Wang J."/>
            <person name="Peng C."/>
            <person name="Meng J."/>
            <person name="Yang L."/>
            <person name="Liu J."/>
            <person name="Wen B."/>
            <person name="Zhang N."/>
            <person name="Huang Z."/>
            <person name="Zhu Q."/>
            <person name="Feng Y."/>
            <person name="Mount A."/>
            <person name="Hedgecock D."/>
            <person name="Xu Z."/>
            <person name="Liu Y."/>
            <person name="Domazet-Loso T."/>
            <person name="Du Y."/>
            <person name="Sun X."/>
            <person name="Zhang S."/>
            <person name="Liu B."/>
            <person name="Cheng P."/>
            <person name="Jiang X."/>
            <person name="Li J."/>
            <person name="Fan D."/>
            <person name="Wang W."/>
            <person name="Fu W."/>
            <person name="Wang T."/>
            <person name="Wang B."/>
            <person name="Zhang J."/>
            <person name="Peng Z."/>
            <person name="Li Y."/>
            <person name="Li N."/>
            <person name="Wang J."/>
            <person name="Chen M."/>
            <person name="He Y."/>
            <person name="Tan F."/>
            <person name="Song X."/>
            <person name="Zheng Q."/>
            <person name="Huang R."/>
            <person name="Yang H."/>
            <person name="Du X."/>
            <person name="Chen L."/>
            <person name="Yang M."/>
            <person name="Gaffney P.M."/>
            <person name="Wang S."/>
            <person name="Luo L."/>
            <person name="She Z."/>
            <person name="Ming Y."/>
            <person name="Huang W."/>
            <person name="Zhang S."/>
            <person name="Huang B."/>
            <person name="Zhang Y."/>
            <person name="Qu T."/>
            <person name="Ni P."/>
            <person name="Miao G."/>
            <person name="Wang J."/>
            <person name="Wang Q."/>
            <person name="Steinberg C.E."/>
            <person name="Wang H."/>
            <person name="Li N."/>
            <person name="Qian L."/>
            <person name="Zhang G."/>
            <person name="Li Y."/>
            <person name="Yang H."/>
            <person name="Liu X."/>
            <person name="Wang J."/>
            <person name="Yin Y."/>
            <person name="Wang J."/>
        </authorList>
    </citation>
    <scope>NUCLEOTIDE SEQUENCE [LARGE SCALE GENOMIC DNA]</scope>
    <source>
        <strain evidence="1">05x7-T-G4-1.051#20</strain>
    </source>
</reference>
<proteinExistence type="predicted"/>
<evidence type="ECO:0000313" key="1">
    <source>
        <dbReference type="EMBL" id="EKC41226.1"/>
    </source>
</evidence>
<gene>
    <name evidence="1" type="ORF">CGI_10020137</name>
</gene>
<name>K1S1R2_MAGGI</name>
<organism evidence="1">
    <name type="scientific">Magallana gigas</name>
    <name type="common">Pacific oyster</name>
    <name type="synonym">Crassostrea gigas</name>
    <dbReference type="NCBI Taxonomy" id="29159"/>
    <lineage>
        <taxon>Eukaryota</taxon>
        <taxon>Metazoa</taxon>
        <taxon>Spiralia</taxon>
        <taxon>Lophotrochozoa</taxon>
        <taxon>Mollusca</taxon>
        <taxon>Bivalvia</taxon>
        <taxon>Autobranchia</taxon>
        <taxon>Pteriomorphia</taxon>
        <taxon>Ostreida</taxon>
        <taxon>Ostreoidea</taxon>
        <taxon>Ostreidae</taxon>
        <taxon>Magallana</taxon>
    </lineage>
</organism>